<keyword evidence="2 4" id="KW-0378">Hydrolase</keyword>
<evidence type="ECO:0000256" key="5">
    <source>
        <dbReference type="SAM" id="SignalP"/>
    </source>
</evidence>
<dbReference type="PROSITE" id="PS00609">
    <property type="entry name" value="GLYCOSYL_HYDROL_F32"/>
    <property type="match status" value="1"/>
</dbReference>
<name>A0A840E6D4_9BACT</name>
<dbReference type="Gene3D" id="2.60.120.560">
    <property type="entry name" value="Exo-inulinase, domain 1"/>
    <property type="match status" value="1"/>
</dbReference>
<dbReference type="GO" id="GO:0005737">
    <property type="term" value="C:cytoplasm"/>
    <property type="evidence" value="ECO:0007669"/>
    <property type="project" value="TreeGrafter"/>
</dbReference>
<dbReference type="SMART" id="SM00640">
    <property type="entry name" value="Glyco_32"/>
    <property type="match status" value="1"/>
</dbReference>
<accession>A0A840E6D4</accession>
<evidence type="ECO:0000259" key="7">
    <source>
        <dbReference type="Pfam" id="PF08244"/>
    </source>
</evidence>
<organism evidence="8 9">
    <name type="scientific">Neolewinella aquimaris</name>
    <dbReference type="NCBI Taxonomy" id="1835722"/>
    <lineage>
        <taxon>Bacteria</taxon>
        <taxon>Pseudomonadati</taxon>
        <taxon>Bacteroidota</taxon>
        <taxon>Saprospiria</taxon>
        <taxon>Saprospirales</taxon>
        <taxon>Lewinellaceae</taxon>
        <taxon>Neolewinella</taxon>
    </lineage>
</organism>
<keyword evidence="9" id="KW-1185">Reference proteome</keyword>
<dbReference type="Proteomes" id="UP000576209">
    <property type="component" value="Unassembled WGS sequence"/>
</dbReference>
<dbReference type="PANTHER" id="PTHR42800">
    <property type="entry name" value="EXOINULINASE INUD (AFU_ORTHOLOGUE AFUA_5G00480)"/>
    <property type="match status" value="1"/>
</dbReference>
<dbReference type="Pfam" id="PF00251">
    <property type="entry name" value="Glyco_hydro_32N"/>
    <property type="match status" value="1"/>
</dbReference>
<dbReference type="RefSeq" id="WP_183495003.1">
    <property type="nucleotide sequence ID" value="NZ_JACIFF010000003.1"/>
</dbReference>
<dbReference type="InterPro" id="IPR013189">
    <property type="entry name" value="Glyco_hydro_32_C"/>
</dbReference>
<proteinExistence type="inferred from homology"/>
<evidence type="ECO:0000256" key="3">
    <source>
        <dbReference type="ARBA" id="ARBA00023295"/>
    </source>
</evidence>
<dbReference type="InterPro" id="IPR023296">
    <property type="entry name" value="Glyco_hydro_beta-prop_sf"/>
</dbReference>
<evidence type="ECO:0000256" key="4">
    <source>
        <dbReference type="RuleBase" id="RU362110"/>
    </source>
</evidence>
<dbReference type="AlphaFoldDB" id="A0A840E6D4"/>
<dbReference type="EC" id="3.2.1.80" evidence="8"/>
<evidence type="ECO:0000256" key="2">
    <source>
        <dbReference type="ARBA" id="ARBA00022801"/>
    </source>
</evidence>
<sequence length="549" mass="61615">MKDIFTLFPTLLLLGLFACGPTAPSELDGTMPDANQPTAEYNEQHRPQVHFSPPTQWMNDPNGMVYLDGEYHLFYQHYPDSNVWGPMHWGHAVSEDLVHWENLPIALYPDSLGWIFSGSAVVDHGNTSGLGEDGKDPLIAIFTYHNDKLEKEGRNDFQYQGIAYSNDRGRSWTKYAGNPVVPNTQPIRDFRDPKVIWDEERSRWLMVFAAQDHVMLWSSDNLIDWEHLSDFGTEIGAHGGVWECPDFFPIQVEGSEATKWVLLLSINPGGPNGGSATQYFVGEFDGTDFTLDPDFAEDLQNTEAIWLDYGRDNYAGVTWSDVPEADGRRIFIGWMSNWDYARDVPTTVWRSAMTVPRKLELHRVPEGLRVFSNPVRELTELRTVENTLRAGTFSESVALETIIDSGSDPISGAGHDAYELILEFELVGDDQLPFGVELANGQGETYRVGYDPARKEFFSDRTKSGKNDFSEKFAAEITRAPRLGDAKTLRMHLIFDRASAELFADGGATVITDIFFPTEQFDQISLFGEGSKLIGGSAYALSSIWAEPM</sequence>
<evidence type="ECO:0000313" key="8">
    <source>
        <dbReference type="EMBL" id="MBB4078757.1"/>
    </source>
</evidence>
<dbReference type="InterPro" id="IPR001362">
    <property type="entry name" value="Glyco_hydro_32"/>
</dbReference>
<keyword evidence="3 4" id="KW-0326">Glycosidase</keyword>
<dbReference type="InterPro" id="IPR013320">
    <property type="entry name" value="ConA-like_dom_sf"/>
</dbReference>
<dbReference type="SUPFAM" id="SSF75005">
    <property type="entry name" value="Arabinanase/levansucrase/invertase"/>
    <property type="match status" value="1"/>
</dbReference>
<feature type="domain" description="Glycosyl hydrolase family 32 N-terminal" evidence="6">
    <location>
        <begin position="50"/>
        <end position="363"/>
    </location>
</feature>
<dbReference type="Pfam" id="PF08244">
    <property type="entry name" value="Glyco_hydro_32C"/>
    <property type="match status" value="1"/>
</dbReference>
<dbReference type="CDD" id="cd18622">
    <property type="entry name" value="GH32_Inu-like"/>
    <property type="match status" value="1"/>
</dbReference>
<dbReference type="PANTHER" id="PTHR42800:SF1">
    <property type="entry name" value="EXOINULINASE INUD (AFU_ORTHOLOGUE AFUA_5G00480)"/>
    <property type="match status" value="1"/>
</dbReference>
<dbReference type="InterPro" id="IPR013148">
    <property type="entry name" value="Glyco_hydro_32_N"/>
</dbReference>
<keyword evidence="5" id="KW-0732">Signal</keyword>
<dbReference type="SUPFAM" id="SSF49899">
    <property type="entry name" value="Concanavalin A-like lectins/glucanases"/>
    <property type="match status" value="1"/>
</dbReference>
<feature type="domain" description="Glycosyl hydrolase family 32 C-terminal" evidence="7">
    <location>
        <begin position="404"/>
        <end position="531"/>
    </location>
</feature>
<reference evidence="8 9" key="1">
    <citation type="submission" date="2020-08" db="EMBL/GenBank/DDBJ databases">
        <title>Genomic Encyclopedia of Type Strains, Phase IV (KMG-IV): sequencing the most valuable type-strain genomes for metagenomic binning, comparative biology and taxonomic classification.</title>
        <authorList>
            <person name="Goeker M."/>
        </authorList>
    </citation>
    <scope>NUCLEOTIDE SEQUENCE [LARGE SCALE GENOMIC DNA]</scope>
    <source>
        <strain evidence="8 9">DSM 105137</strain>
    </source>
</reference>
<feature type="signal peptide" evidence="5">
    <location>
        <begin position="1"/>
        <end position="18"/>
    </location>
</feature>
<dbReference type="GO" id="GO:0051669">
    <property type="term" value="F:fructan beta-fructosidase activity"/>
    <property type="evidence" value="ECO:0007669"/>
    <property type="project" value="UniProtKB-EC"/>
</dbReference>
<evidence type="ECO:0000256" key="1">
    <source>
        <dbReference type="ARBA" id="ARBA00009902"/>
    </source>
</evidence>
<evidence type="ECO:0000313" key="9">
    <source>
        <dbReference type="Proteomes" id="UP000576209"/>
    </source>
</evidence>
<feature type="chain" id="PRO_5032752898" evidence="5">
    <location>
        <begin position="19"/>
        <end position="549"/>
    </location>
</feature>
<gene>
    <name evidence="8" type="ORF">GGR28_001374</name>
</gene>
<comment type="similarity">
    <text evidence="1 4">Belongs to the glycosyl hydrolase 32 family.</text>
</comment>
<protein>
    <submittedName>
        <fullName evidence="8">Fructan beta-fructosidase</fullName>
        <ecNumber evidence="8">3.2.1.80</ecNumber>
    </submittedName>
</protein>
<dbReference type="PROSITE" id="PS51257">
    <property type="entry name" value="PROKAR_LIPOPROTEIN"/>
    <property type="match status" value="1"/>
</dbReference>
<dbReference type="EMBL" id="JACIFF010000003">
    <property type="protein sequence ID" value="MBB4078757.1"/>
    <property type="molecule type" value="Genomic_DNA"/>
</dbReference>
<dbReference type="GO" id="GO:0005987">
    <property type="term" value="P:sucrose catabolic process"/>
    <property type="evidence" value="ECO:0007669"/>
    <property type="project" value="TreeGrafter"/>
</dbReference>
<evidence type="ECO:0000259" key="6">
    <source>
        <dbReference type="Pfam" id="PF00251"/>
    </source>
</evidence>
<dbReference type="Gene3D" id="2.115.10.20">
    <property type="entry name" value="Glycosyl hydrolase domain, family 43"/>
    <property type="match status" value="1"/>
</dbReference>
<dbReference type="InterPro" id="IPR018053">
    <property type="entry name" value="Glyco_hydro_32_AS"/>
</dbReference>
<dbReference type="GO" id="GO:0004575">
    <property type="term" value="F:sucrose alpha-glucosidase activity"/>
    <property type="evidence" value="ECO:0007669"/>
    <property type="project" value="TreeGrafter"/>
</dbReference>
<comment type="caution">
    <text evidence="8">The sequence shown here is derived from an EMBL/GenBank/DDBJ whole genome shotgun (WGS) entry which is preliminary data.</text>
</comment>